<proteinExistence type="predicted"/>
<reference evidence="1" key="1">
    <citation type="submission" date="2022-01" db="EMBL/GenBank/DDBJ databases">
        <title>Gordonia xiamenensis sp. nov., isolated from surface seawater in Xiamen.</title>
        <authorList>
            <person name="He Y.F."/>
        </authorList>
    </citation>
    <scope>NUCLEOTIDE SEQUENCE</scope>
    <source>
        <strain evidence="1">GW1C4-4</strain>
    </source>
</reference>
<keyword evidence="2" id="KW-1185">Reference proteome</keyword>
<dbReference type="EMBL" id="JAKGCU010000001">
    <property type="protein sequence ID" value="MCF3937177.1"/>
    <property type="molecule type" value="Genomic_DNA"/>
</dbReference>
<sequence>MTSGTPIDPDDPIAPDRRPWWKPRKRLDMNREMSGQHLIAAYLWHNRKIGEVFTMRELRVAIGEDGKPNDDEHLNRRLRALKDQGWLFSSYKSREGQNVEDYILDAKGARTWLGEKVAKRDAVSAKTRREVFERDGNRCVICGRGAGEPYDEDQPEVTARLTIGHRVAGARLADASADNLRTECARCNEPVNDSPPDPETYRAVMAEVRRLPSAERRRLLEWIDAGWRLPTKTDQIWDRVRRLAVSEKKHVAEELRNGLT</sequence>
<accession>A0ABS9DEX5</accession>
<gene>
    <name evidence="1" type="ORF">L1892_02120</name>
</gene>
<protein>
    <recommendedName>
        <fullName evidence="3">HNH endonuclease</fullName>
    </recommendedName>
</protein>
<dbReference type="InterPro" id="IPR003615">
    <property type="entry name" value="HNH_nuc"/>
</dbReference>
<evidence type="ECO:0008006" key="3">
    <source>
        <dbReference type="Google" id="ProtNLM"/>
    </source>
</evidence>
<dbReference type="RefSeq" id="WP_235721782.1">
    <property type="nucleotide sequence ID" value="NZ_JAKGCU010000001.1"/>
</dbReference>
<dbReference type="Gene3D" id="1.10.30.50">
    <property type="match status" value="1"/>
</dbReference>
<comment type="caution">
    <text evidence="1">The sequence shown here is derived from an EMBL/GenBank/DDBJ whole genome shotgun (WGS) entry which is preliminary data.</text>
</comment>
<name>A0ABS9DEX5_9ACTN</name>
<evidence type="ECO:0000313" key="2">
    <source>
        <dbReference type="Proteomes" id="UP001108089"/>
    </source>
</evidence>
<dbReference type="Proteomes" id="UP001108089">
    <property type="component" value="Unassembled WGS sequence"/>
</dbReference>
<evidence type="ECO:0000313" key="1">
    <source>
        <dbReference type="EMBL" id="MCF3937177.1"/>
    </source>
</evidence>
<organism evidence="1 2">
    <name type="scientific">Gordonia tangerina</name>
    <dbReference type="NCBI Taxonomy" id="2911060"/>
    <lineage>
        <taxon>Bacteria</taxon>
        <taxon>Bacillati</taxon>
        <taxon>Actinomycetota</taxon>
        <taxon>Actinomycetes</taxon>
        <taxon>Mycobacteriales</taxon>
        <taxon>Gordoniaceae</taxon>
        <taxon>Gordonia</taxon>
    </lineage>
</organism>
<dbReference type="CDD" id="cd00085">
    <property type="entry name" value="HNHc"/>
    <property type="match status" value="1"/>
</dbReference>